<dbReference type="InterPro" id="IPR011051">
    <property type="entry name" value="RmlC_Cupin_sf"/>
</dbReference>
<organism evidence="2 3">
    <name type="scientific">Glaciibacter psychrotolerans</name>
    <dbReference type="NCBI Taxonomy" id="670054"/>
    <lineage>
        <taxon>Bacteria</taxon>
        <taxon>Bacillati</taxon>
        <taxon>Actinomycetota</taxon>
        <taxon>Actinomycetes</taxon>
        <taxon>Micrococcales</taxon>
        <taxon>Microbacteriaceae</taxon>
        <taxon>Glaciibacter</taxon>
    </lineage>
</organism>
<dbReference type="InterPro" id="IPR014710">
    <property type="entry name" value="RmlC-like_jellyroll"/>
</dbReference>
<evidence type="ECO:0000259" key="1">
    <source>
        <dbReference type="Pfam" id="PF07883"/>
    </source>
</evidence>
<dbReference type="InterPro" id="IPR013096">
    <property type="entry name" value="Cupin_2"/>
</dbReference>
<evidence type="ECO:0000313" key="2">
    <source>
        <dbReference type="EMBL" id="NYJ18229.1"/>
    </source>
</evidence>
<evidence type="ECO:0000313" key="3">
    <source>
        <dbReference type="Proteomes" id="UP000537260"/>
    </source>
</evidence>
<protein>
    <submittedName>
        <fullName evidence="2">Putative cupin superfamily protein</fullName>
    </submittedName>
</protein>
<comment type="caution">
    <text evidence="2">The sequence shown here is derived from an EMBL/GenBank/DDBJ whole genome shotgun (WGS) entry which is preliminary data.</text>
</comment>
<dbReference type="Gene3D" id="2.60.120.10">
    <property type="entry name" value="Jelly Rolls"/>
    <property type="match status" value="1"/>
</dbReference>
<reference evidence="2 3" key="1">
    <citation type="submission" date="2020-07" db="EMBL/GenBank/DDBJ databases">
        <title>Sequencing the genomes of 1000 actinobacteria strains.</title>
        <authorList>
            <person name="Klenk H.-P."/>
        </authorList>
    </citation>
    <scope>NUCLEOTIDE SEQUENCE [LARGE SCALE GENOMIC DNA]</scope>
    <source>
        <strain evidence="2 3">LI1</strain>
    </source>
</reference>
<accession>A0A7Z0J4U1</accession>
<dbReference type="EMBL" id="JACCFM010000001">
    <property type="protein sequence ID" value="NYJ18229.1"/>
    <property type="molecule type" value="Genomic_DNA"/>
</dbReference>
<dbReference type="CDD" id="cd02209">
    <property type="entry name" value="cupin_XRE_C"/>
    <property type="match status" value="1"/>
</dbReference>
<gene>
    <name evidence="2" type="ORF">HNR05_000020</name>
</gene>
<feature type="domain" description="Cupin type-2" evidence="1">
    <location>
        <begin position="68"/>
        <end position="133"/>
    </location>
</feature>
<proteinExistence type="predicted"/>
<sequence length="141" mass="15070">MTEPSLKSLRLVADVFGQSVAMLFDEGAVQAVHVSHAGERSKISSPRGHIQYERLMPGNAQLAVLRGVLQPGESSSDEPWAHVAIECAYVLTGVLTVMVGDAAHEVVAGDAITIDSSQPHRYCNTTPHTVEFILSVNPPTP</sequence>
<dbReference type="Proteomes" id="UP000537260">
    <property type="component" value="Unassembled WGS sequence"/>
</dbReference>
<dbReference type="SUPFAM" id="SSF51182">
    <property type="entry name" value="RmlC-like cupins"/>
    <property type="match status" value="1"/>
</dbReference>
<name>A0A7Z0J4U1_9MICO</name>
<keyword evidence="3" id="KW-1185">Reference proteome</keyword>
<dbReference type="Pfam" id="PF07883">
    <property type="entry name" value="Cupin_2"/>
    <property type="match status" value="1"/>
</dbReference>
<dbReference type="AlphaFoldDB" id="A0A7Z0J4U1"/>